<evidence type="ECO:0000313" key="2">
    <source>
        <dbReference type="EMBL" id="QGN17846.1"/>
    </source>
</evidence>
<proteinExistence type="predicted"/>
<feature type="region of interest" description="Disordered" evidence="1">
    <location>
        <begin position="106"/>
        <end position="153"/>
    </location>
</feature>
<keyword evidence="2" id="KW-0687">Ribonucleoprotein</keyword>
<dbReference type="GO" id="GO:0005840">
    <property type="term" value="C:ribosome"/>
    <property type="evidence" value="ECO:0007669"/>
    <property type="project" value="UniProtKB-KW"/>
</dbReference>
<sequence>MIGSFVSRRAYGTVSPDFLASVLQRVKDVPQRLAEAQKAEAKKFSQRKNSRGDRRRDGRPSNRDSSWRNNESREPAVQTGAFKKRGAKLENTNEYNEISGKVDNFAARKSRRSTEKRTRRTVPGLKLSSTLGSSSRNVTQTVSNSSTYVPQDPTPLSLLKYRPNLAPTFTSKALKYTISTLKESNFPLNRSFNDGIIVDGKVVNKRLTANMENFGEFIPASDLKLQLEPLTKNFKVVSDLEKLEQSVKGKFHTLKPFAKKDFAKLSKSEEKRTQLFNNSETVRNSLNQSSTLDAAEKELLYKCCSGLAPISELRN</sequence>
<gene>
    <name evidence="2" type="primary">RSM28</name>
    <name evidence="2" type="ORF">FIM1_5055</name>
</gene>
<keyword evidence="2" id="KW-0689">Ribosomal protein</keyword>
<evidence type="ECO:0000313" key="3">
    <source>
        <dbReference type="Proteomes" id="UP000422736"/>
    </source>
</evidence>
<evidence type="ECO:0000256" key="1">
    <source>
        <dbReference type="SAM" id="MobiDB-lite"/>
    </source>
</evidence>
<feature type="compositionally biased region" description="Polar residues" evidence="1">
    <location>
        <begin position="136"/>
        <end position="149"/>
    </location>
</feature>
<reference evidence="2 3" key="1">
    <citation type="submission" date="2016-03" db="EMBL/GenBank/DDBJ databases">
        <title>How can Kluyveromyces marxianus grow so fast - potential evolutionary course in Saccharomyces Complex revealed by comparative genomics.</title>
        <authorList>
            <person name="Mo W."/>
            <person name="Lu W."/>
            <person name="Yang X."/>
            <person name="Qi J."/>
            <person name="Lv H."/>
        </authorList>
    </citation>
    <scope>NUCLEOTIDE SEQUENCE [LARGE SCALE GENOMIC DNA]</scope>
    <source>
        <strain evidence="2 3">FIM1</strain>
    </source>
</reference>
<feature type="compositionally biased region" description="Basic and acidic residues" evidence="1">
    <location>
        <begin position="50"/>
        <end position="74"/>
    </location>
</feature>
<keyword evidence="3" id="KW-1185">Reference proteome</keyword>
<feature type="compositionally biased region" description="Low complexity" evidence="1">
    <location>
        <begin position="124"/>
        <end position="135"/>
    </location>
</feature>
<feature type="region of interest" description="Disordered" evidence="1">
    <location>
        <begin position="37"/>
        <end position="88"/>
    </location>
</feature>
<name>A0ABX6F067_KLUMA</name>
<dbReference type="EMBL" id="CP015060">
    <property type="protein sequence ID" value="QGN17846.1"/>
    <property type="molecule type" value="Genomic_DNA"/>
</dbReference>
<dbReference type="Proteomes" id="UP000422736">
    <property type="component" value="Chromosome 8"/>
</dbReference>
<accession>A0ABX6F067</accession>
<protein>
    <submittedName>
        <fullName evidence="2">37S ribosomal protein RSM28</fullName>
    </submittedName>
</protein>
<organism evidence="2 3">
    <name type="scientific">Kluyveromyces marxianus</name>
    <name type="common">Yeast</name>
    <name type="synonym">Candida kefyr</name>
    <dbReference type="NCBI Taxonomy" id="4911"/>
    <lineage>
        <taxon>Eukaryota</taxon>
        <taxon>Fungi</taxon>
        <taxon>Dikarya</taxon>
        <taxon>Ascomycota</taxon>
        <taxon>Saccharomycotina</taxon>
        <taxon>Saccharomycetes</taxon>
        <taxon>Saccharomycetales</taxon>
        <taxon>Saccharomycetaceae</taxon>
        <taxon>Kluyveromyces</taxon>
    </lineage>
</organism>